<accession>A0A380MM83</accession>
<sequence>MDSEEQAIEPLYVGDTGDLCLESRRALIQLLQGPALDARYHGRLWQALLQDEENIRRYLSALFLELIIDTSSQIAFVRQADTQELEAPRMLKSLPLNFEASVLLLFLRQQLIQAQAQGRRAVVSENEIVEYFMAFERSGNTDRALFLRRIQAAIEKMKKPNILQKIRNSEGRFEISPVLKLLFSAEEVQELTRQYRHIAAHQAPVFEAQEDADE</sequence>
<dbReference type="AlphaFoldDB" id="A0A380MM83"/>
<dbReference type="RefSeq" id="WP_115217557.1">
    <property type="nucleotide sequence ID" value="NZ_UHIA01000003.1"/>
</dbReference>
<evidence type="ECO:0000313" key="2">
    <source>
        <dbReference type="Proteomes" id="UP000254575"/>
    </source>
</evidence>
<keyword evidence="2" id="KW-1185">Reference proteome</keyword>
<protein>
    <recommendedName>
        <fullName evidence="3">DUF4194 domain-containing protein</fullName>
    </recommendedName>
</protein>
<dbReference type="OrthoDB" id="3725402at2"/>
<dbReference type="Pfam" id="PF13835">
    <property type="entry name" value="DUF4194"/>
    <property type="match status" value="1"/>
</dbReference>
<dbReference type="Proteomes" id="UP000254575">
    <property type="component" value="Unassembled WGS sequence"/>
</dbReference>
<dbReference type="InterPro" id="IPR025449">
    <property type="entry name" value="JetB"/>
</dbReference>
<gene>
    <name evidence="1" type="ORF">NCTC10717_00235</name>
</gene>
<name>A0A380MM83_9GAMM</name>
<evidence type="ECO:0008006" key="3">
    <source>
        <dbReference type="Google" id="ProtNLM"/>
    </source>
</evidence>
<evidence type="ECO:0000313" key="1">
    <source>
        <dbReference type="EMBL" id="SUO91611.1"/>
    </source>
</evidence>
<proteinExistence type="predicted"/>
<organism evidence="1 2">
    <name type="scientific">Suttonella indologenes</name>
    <dbReference type="NCBI Taxonomy" id="13276"/>
    <lineage>
        <taxon>Bacteria</taxon>
        <taxon>Pseudomonadati</taxon>
        <taxon>Pseudomonadota</taxon>
        <taxon>Gammaproteobacteria</taxon>
        <taxon>Cardiobacteriales</taxon>
        <taxon>Cardiobacteriaceae</taxon>
        <taxon>Suttonella</taxon>
    </lineage>
</organism>
<dbReference type="EMBL" id="UHIA01000003">
    <property type="protein sequence ID" value="SUO91611.1"/>
    <property type="molecule type" value="Genomic_DNA"/>
</dbReference>
<reference evidence="1 2" key="1">
    <citation type="submission" date="2018-06" db="EMBL/GenBank/DDBJ databases">
        <authorList>
            <consortium name="Pathogen Informatics"/>
            <person name="Doyle S."/>
        </authorList>
    </citation>
    <scope>NUCLEOTIDE SEQUENCE [LARGE SCALE GENOMIC DNA]</scope>
    <source>
        <strain evidence="1 2">NCTC10717</strain>
    </source>
</reference>